<name>G8M2X9_ACECE</name>
<evidence type="ECO:0000313" key="3">
    <source>
        <dbReference type="Proteomes" id="UP000005435"/>
    </source>
</evidence>
<dbReference type="AlphaFoldDB" id="G8M2X9"/>
<sequence length="209" mass="24050">MGIPQSLINIIEIAKKEILFNEKGELILPMRIKIWKALGPYKIDSNNRAILTVGLKRRVKLASMCVEKNIDIWNSVLADDQRPLIMLEIVEDYIRGNVDYDFVQKQIGRFTTDLENLSCDERYNNASLVGFAALRTVSLALRDEKLMISGKDNLLDDDYDAYSWDASFYSALAYSGSGSWDNANIAERREFWLWYIEEAVPKAFISYQE</sequence>
<organism evidence="2 3">
    <name type="scientific">Acetivibrio clariflavus (strain DSM 19732 / NBRC 101661 / EBR45)</name>
    <name type="common">Clostridium clariflavum</name>
    <dbReference type="NCBI Taxonomy" id="720554"/>
    <lineage>
        <taxon>Bacteria</taxon>
        <taxon>Bacillati</taxon>
        <taxon>Bacillota</taxon>
        <taxon>Clostridia</taxon>
        <taxon>Eubacteriales</taxon>
        <taxon>Oscillospiraceae</taxon>
        <taxon>Acetivibrio</taxon>
    </lineage>
</organism>
<dbReference type="KEGG" id="ccl:Clocl_1612"/>
<dbReference type="RefSeq" id="WP_014254847.1">
    <property type="nucleotide sequence ID" value="NC_016627.1"/>
</dbReference>
<protein>
    <recommendedName>
        <fullName evidence="1">Immunity protein Imm5 domain-containing protein</fullName>
    </recommendedName>
</protein>
<dbReference type="HOGENOM" id="CLU_121431_0_0_9"/>
<accession>G8M2X9</accession>
<dbReference type="Proteomes" id="UP000005435">
    <property type="component" value="Chromosome"/>
</dbReference>
<proteinExistence type="predicted"/>
<reference evidence="2 3" key="2">
    <citation type="journal article" date="2012" name="Stand. Genomic Sci.">
        <title>Complete Genome Sequence of Clostridium clariflavum DSM 19732.</title>
        <authorList>
            <person name="Izquierdo J.A."/>
            <person name="Goodwin L."/>
            <person name="Davenport K.W."/>
            <person name="Teshima H."/>
            <person name="Bruce D."/>
            <person name="Detter C."/>
            <person name="Tapia R."/>
            <person name="Han S."/>
            <person name="Land M."/>
            <person name="Hauser L."/>
            <person name="Jeffries C.D."/>
            <person name="Han J."/>
            <person name="Pitluck S."/>
            <person name="Nolan M."/>
            <person name="Chen A."/>
            <person name="Huntemann M."/>
            <person name="Mavromatis K."/>
            <person name="Mikhailova N."/>
            <person name="Liolios K."/>
            <person name="Woyke T."/>
            <person name="Lynd L.R."/>
        </authorList>
    </citation>
    <scope>NUCLEOTIDE SEQUENCE [LARGE SCALE GENOMIC DNA]</scope>
    <source>
        <strain evidence="3">DSM 19732 / NBRC 101661 / EBR45</strain>
    </source>
</reference>
<dbReference type="OrthoDB" id="2086801at2"/>
<reference evidence="3" key="1">
    <citation type="submission" date="2011-12" db="EMBL/GenBank/DDBJ databases">
        <title>Complete sequence of Clostridium clariflavum DSM 19732.</title>
        <authorList>
            <consortium name="US DOE Joint Genome Institute"/>
            <person name="Lucas S."/>
            <person name="Han J."/>
            <person name="Lapidus A."/>
            <person name="Cheng J.-F."/>
            <person name="Goodwin L."/>
            <person name="Pitluck S."/>
            <person name="Peters L."/>
            <person name="Teshima H."/>
            <person name="Detter J.C."/>
            <person name="Han C."/>
            <person name="Tapia R."/>
            <person name="Land M."/>
            <person name="Hauser L."/>
            <person name="Kyrpides N."/>
            <person name="Ivanova N."/>
            <person name="Pagani I."/>
            <person name="Kitzmiller T."/>
            <person name="Lynd L."/>
            <person name="Izquierdo J."/>
            <person name="Woyke T."/>
        </authorList>
    </citation>
    <scope>NUCLEOTIDE SEQUENCE [LARGE SCALE GENOMIC DNA]</scope>
    <source>
        <strain evidence="3">DSM 19732 / NBRC 101661 / EBR45</strain>
    </source>
</reference>
<evidence type="ECO:0000259" key="1">
    <source>
        <dbReference type="Pfam" id="PF14423"/>
    </source>
</evidence>
<feature type="domain" description="Immunity protein Imm5" evidence="1">
    <location>
        <begin position="11"/>
        <end position="202"/>
    </location>
</feature>
<gene>
    <name evidence="2" type="ordered locus">Clocl_1612</name>
</gene>
<dbReference type="EMBL" id="CP003065">
    <property type="protein sequence ID" value="AEV68243.1"/>
    <property type="molecule type" value="Genomic_DNA"/>
</dbReference>
<evidence type="ECO:0000313" key="2">
    <source>
        <dbReference type="EMBL" id="AEV68243.1"/>
    </source>
</evidence>
<dbReference type="Pfam" id="PF14423">
    <property type="entry name" value="Imm5"/>
    <property type="match status" value="1"/>
</dbReference>
<dbReference type="InterPro" id="IPR025675">
    <property type="entry name" value="Imm5"/>
</dbReference>
<keyword evidence="3" id="KW-1185">Reference proteome</keyword>
<dbReference type="eggNOG" id="ENOG50318H5">
    <property type="taxonomic scope" value="Bacteria"/>
</dbReference>